<feature type="compositionally biased region" description="Basic and acidic residues" evidence="8">
    <location>
        <begin position="233"/>
        <end position="250"/>
    </location>
</feature>
<evidence type="ECO:0000313" key="10">
    <source>
        <dbReference type="Proteomes" id="UP000001593"/>
    </source>
</evidence>
<dbReference type="GO" id="GO:0031985">
    <property type="term" value="C:Golgi cisterna"/>
    <property type="evidence" value="ECO:0000318"/>
    <property type="project" value="GO_Central"/>
</dbReference>
<feature type="compositionally biased region" description="Polar residues" evidence="8">
    <location>
        <begin position="119"/>
        <end position="137"/>
    </location>
</feature>
<reference evidence="9 10" key="1">
    <citation type="journal article" date="2007" name="Science">
        <title>Sea anemone genome reveals ancestral eumetazoan gene repertoire and genomic organization.</title>
        <authorList>
            <person name="Putnam N.H."/>
            <person name="Srivastava M."/>
            <person name="Hellsten U."/>
            <person name="Dirks B."/>
            <person name="Chapman J."/>
            <person name="Salamov A."/>
            <person name="Terry A."/>
            <person name="Shapiro H."/>
            <person name="Lindquist E."/>
            <person name="Kapitonov V.V."/>
            <person name="Jurka J."/>
            <person name="Genikhovich G."/>
            <person name="Grigoriev I.V."/>
            <person name="Lucas S.M."/>
            <person name="Steele R.E."/>
            <person name="Finnerty J.R."/>
            <person name="Technau U."/>
            <person name="Martindale M.Q."/>
            <person name="Rokhsar D.S."/>
        </authorList>
    </citation>
    <scope>NUCLEOTIDE SEQUENCE [LARGE SCALE GENOMIC DNA]</scope>
    <source>
        <strain evidence="10">CH2 X CH6</strain>
    </source>
</reference>
<evidence type="ECO:0000256" key="6">
    <source>
        <dbReference type="ARBA" id="ARBA00023136"/>
    </source>
</evidence>
<dbReference type="PANTHER" id="PTHR13815:SF7">
    <property type="entry name" value="GOLGIN SUBFAMILY A MEMBER 5"/>
    <property type="match status" value="1"/>
</dbReference>
<dbReference type="OMA" id="QQEYMST"/>
<feature type="compositionally biased region" description="Polar residues" evidence="8">
    <location>
        <begin position="57"/>
        <end position="71"/>
    </location>
</feature>
<dbReference type="InParanoid" id="A7RP50"/>
<evidence type="ECO:0000256" key="5">
    <source>
        <dbReference type="ARBA" id="ARBA00023054"/>
    </source>
</evidence>
<dbReference type="Pfam" id="PF09787">
    <property type="entry name" value="Golgin_A5"/>
    <property type="match status" value="1"/>
</dbReference>
<dbReference type="EMBL" id="DS469524">
    <property type="protein sequence ID" value="EDO46852.1"/>
    <property type="molecule type" value="Genomic_DNA"/>
</dbReference>
<dbReference type="PhylomeDB" id="A7RP50"/>
<evidence type="ECO:0000256" key="2">
    <source>
        <dbReference type="ARBA" id="ARBA00022692"/>
    </source>
</evidence>
<dbReference type="AlphaFoldDB" id="A7RP50"/>
<feature type="region of interest" description="Disordered" evidence="8">
    <location>
        <begin position="229"/>
        <end position="251"/>
    </location>
</feature>
<feature type="coiled-coil region" evidence="7">
    <location>
        <begin position="525"/>
        <end position="689"/>
    </location>
</feature>
<feature type="region of interest" description="Disordered" evidence="8">
    <location>
        <begin position="28"/>
        <end position="205"/>
    </location>
</feature>
<keyword evidence="2" id="KW-0812">Transmembrane</keyword>
<dbReference type="GO" id="GO:0000301">
    <property type="term" value="P:retrograde transport, vesicle recycling within Golgi"/>
    <property type="evidence" value="ECO:0000318"/>
    <property type="project" value="GO_Central"/>
</dbReference>
<evidence type="ECO:0000256" key="1">
    <source>
        <dbReference type="ARBA" id="ARBA00004409"/>
    </source>
</evidence>
<feature type="coiled-coil region" evidence="7">
    <location>
        <begin position="290"/>
        <end position="384"/>
    </location>
</feature>
<dbReference type="GO" id="GO:0007030">
    <property type="term" value="P:Golgi organization"/>
    <property type="evidence" value="ECO:0000318"/>
    <property type="project" value="GO_Central"/>
</dbReference>
<accession>A7RP50</accession>
<keyword evidence="10" id="KW-1185">Reference proteome</keyword>
<organism evidence="9 10">
    <name type="scientific">Nematostella vectensis</name>
    <name type="common">Starlet sea anemone</name>
    <dbReference type="NCBI Taxonomy" id="45351"/>
    <lineage>
        <taxon>Eukaryota</taxon>
        <taxon>Metazoa</taxon>
        <taxon>Cnidaria</taxon>
        <taxon>Anthozoa</taxon>
        <taxon>Hexacorallia</taxon>
        <taxon>Actiniaria</taxon>
        <taxon>Edwardsiidae</taxon>
        <taxon>Nematostella</taxon>
    </lineage>
</organism>
<dbReference type="eggNOG" id="KOG4677">
    <property type="taxonomic scope" value="Eukaryota"/>
</dbReference>
<dbReference type="InterPro" id="IPR019177">
    <property type="entry name" value="Golgin_subfamily_A_member_5"/>
</dbReference>
<gene>
    <name evidence="9" type="ORF">NEMVEDRAFT_v1g239710</name>
</gene>
<evidence type="ECO:0000256" key="8">
    <source>
        <dbReference type="SAM" id="MobiDB-lite"/>
    </source>
</evidence>
<dbReference type="PANTHER" id="PTHR13815">
    <property type="entry name" value="GOLGIN-84"/>
    <property type="match status" value="1"/>
</dbReference>
<proteinExistence type="predicted"/>
<sequence>MSWFSELAVKAESLLEKVDNTAANVLTKEEQQGYFRNIPLDVPESGDEGVSQPPADLSSSSTRVKDTSQIGPSAPTRPRLPVSTPRQPPPKPREKTDDLLFEFLNSNAPSAKEKKRSSLDSPNSIRKSIESPSQTSIDSRDGDEHVVTETSTPADISLRSTPEPSHPTPPSTLNIDPTHEPPSQTMEHESPNQAAPAVHHPGNDRVSNLELENKLLRKEVSSLNEEMVSQLQRAKDAEKRAQETDRHLDHAQQQLSINEGIIRQLRQAEDDFNEALSAKDSQLAVLRVRIQEVDQELQITKHALQEHQLDRERLLQDHTDSAGVHSHALDVMKERLEDAERKLAMELEARHNVQQESMDRQNRLEQEQQSMAESMKTLQKKVQEEKINLVTPKSTLSHPSQPCHTLVNLVTPLSTLAHPSQPCHTLVNLVTPQSTLSHPSQPCNTQTLSSLIHGTDKASEQTAALKMAKANLEAARQEMKDYKEKAGRILQAKDKVISTLREGKQGDESMGAVTSAEFDEVCQERDALKEELNQTRYRMEQVKTDLQDAEQHQQAEADIAQEKVEGLESALDEERKRREACEQEIRQHMEDLRFSQSELQRSKTSLMNQIQERETEIQRLKNQIATKALTSTSEAELENRVRALTENLIQKQTVIEALSTEKNSLVLQLERLEQQYRDVQASANRHMNATAMHMGDADDSDDNTLSRVKSIASVMPSQINDSRRVKRAVNEIDKCRVLLHVWVLVVLMTYKPEIHTSNSPGLPQGPQ</sequence>
<keyword evidence="4" id="KW-0333">Golgi apparatus</keyword>
<evidence type="ECO:0000256" key="4">
    <source>
        <dbReference type="ARBA" id="ARBA00023034"/>
    </source>
</evidence>
<keyword evidence="5 7" id="KW-0175">Coiled coil</keyword>
<keyword evidence="3" id="KW-1133">Transmembrane helix</keyword>
<evidence type="ECO:0000313" key="9">
    <source>
        <dbReference type="EMBL" id="EDO46852.1"/>
    </source>
</evidence>
<feature type="coiled-coil region" evidence="7">
    <location>
        <begin position="458"/>
        <end position="492"/>
    </location>
</feature>
<comment type="subcellular location">
    <subcellularLocation>
        <location evidence="1">Golgi apparatus membrane</location>
        <topology evidence="1">Single-pass type IV membrane protein</topology>
    </subcellularLocation>
</comment>
<protein>
    <submittedName>
        <fullName evidence="9">Uncharacterized protein</fullName>
    </submittedName>
</protein>
<name>A7RP50_NEMVE</name>
<dbReference type="STRING" id="45351.A7RP50"/>
<evidence type="ECO:0000256" key="3">
    <source>
        <dbReference type="ARBA" id="ARBA00022989"/>
    </source>
</evidence>
<dbReference type="GO" id="GO:0000139">
    <property type="term" value="C:Golgi membrane"/>
    <property type="evidence" value="ECO:0000318"/>
    <property type="project" value="GO_Central"/>
</dbReference>
<keyword evidence="6" id="KW-0472">Membrane</keyword>
<evidence type="ECO:0000256" key="7">
    <source>
        <dbReference type="SAM" id="Coils"/>
    </source>
</evidence>
<dbReference type="Proteomes" id="UP000001593">
    <property type="component" value="Unassembled WGS sequence"/>
</dbReference>
<dbReference type="HOGENOM" id="CLU_022484_0_0_1"/>
<feature type="compositionally biased region" description="Basic and acidic residues" evidence="8">
    <location>
        <begin position="138"/>
        <end position="147"/>
    </location>
</feature>